<keyword evidence="5" id="KW-0732">Signal</keyword>
<accession>A0AAV2H024</accession>
<name>A0AAV2H024_9ROSI</name>
<keyword evidence="4 6" id="KW-0964">Secreted</keyword>
<evidence type="ECO:0000256" key="5">
    <source>
        <dbReference type="ARBA" id="ARBA00022729"/>
    </source>
</evidence>
<reference evidence="7 8" key="1">
    <citation type="submission" date="2024-04" db="EMBL/GenBank/DDBJ databases">
        <authorList>
            <person name="Fracassetti M."/>
        </authorList>
    </citation>
    <scope>NUCLEOTIDE SEQUENCE [LARGE SCALE GENOMIC DNA]</scope>
</reference>
<dbReference type="EMBL" id="OZ034822">
    <property type="protein sequence ID" value="CAL1414925.1"/>
    <property type="molecule type" value="Genomic_DNA"/>
</dbReference>
<evidence type="ECO:0000256" key="2">
    <source>
        <dbReference type="ARBA" id="ARBA00005581"/>
    </source>
</evidence>
<gene>
    <name evidence="7" type="ORF">LTRI10_LOCUS54057</name>
</gene>
<organism evidence="7 8">
    <name type="scientific">Linum trigynum</name>
    <dbReference type="NCBI Taxonomy" id="586398"/>
    <lineage>
        <taxon>Eukaryota</taxon>
        <taxon>Viridiplantae</taxon>
        <taxon>Streptophyta</taxon>
        <taxon>Embryophyta</taxon>
        <taxon>Tracheophyta</taxon>
        <taxon>Spermatophyta</taxon>
        <taxon>Magnoliopsida</taxon>
        <taxon>eudicotyledons</taxon>
        <taxon>Gunneridae</taxon>
        <taxon>Pentapetalae</taxon>
        <taxon>rosids</taxon>
        <taxon>fabids</taxon>
        <taxon>Malpighiales</taxon>
        <taxon>Linaceae</taxon>
        <taxon>Linum</taxon>
    </lineage>
</organism>
<evidence type="ECO:0000256" key="4">
    <source>
        <dbReference type="ARBA" id="ARBA00022525"/>
    </source>
</evidence>
<dbReference type="Proteomes" id="UP001497516">
    <property type="component" value="Chromosome 9"/>
</dbReference>
<sequence>MAIRNNKPAIVMMVINKALLPAVVLATIIIITARHSVQETVSVANLLSNKILIVHCRSGDGDDLGGHAVAAGDTLSWSFEPSVVGRTLFRCKLAVEDRRISFVAYEQYEEAFSGNWIVRDDGVYGNPNHLPTFLMAAWKRPSTA</sequence>
<keyword evidence="3 6" id="KW-0713">Self-incompatibility</keyword>
<evidence type="ECO:0000256" key="6">
    <source>
        <dbReference type="RuleBase" id="RU367044"/>
    </source>
</evidence>
<comment type="similarity">
    <text evidence="2 6">Belongs to the plant self-incompatibility (S1) protein family.</text>
</comment>
<evidence type="ECO:0000256" key="1">
    <source>
        <dbReference type="ARBA" id="ARBA00004613"/>
    </source>
</evidence>
<evidence type="ECO:0000256" key="3">
    <source>
        <dbReference type="ARBA" id="ARBA00022471"/>
    </source>
</evidence>
<dbReference type="InterPro" id="IPR010264">
    <property type="entry name" value="Self-incomp_S1"/>
</dbReference>
<comment type="subcellular location">
    <subcellularLocation>
        <location evidence="1 6">Secreted</location>
    </subcellularLocation>
</comment>
<protein>
    <recommendedName>
        <fullName evidence="6">S-protein homolog</fullName>
    </recommendedName>
</protein>
<dbReference type="PANTHER" id="PTHR31232">
    <property type="match status" value="1"/>
</dbReference>
<proteinExistence type="inferred from homology"/>
<dbReference type="Pfam" id="PF05938">
    <property type="entry name" value="Self-incomp_S1"/>
    <property type="match status" value="1"/>
</dbReference>
<dbReference type="AlphaFoldDB" id="A0AAV2H024"/>
<dbReference type="GO" id="GO:0060320">
    <property type="term" value="P:rejection of self pollen"/>
    <property type="evidence" value="ECO:0007669"/>
    <property type="project" value="UniProtKB-KW"/>
</dbReference>
<keyword evidence="8" id="KW-1185">Reference proteome</keyword>
<dbReference type="PANTHER" id="PTHR31232:SF156">
    <property type="entry name" value="PLANT SELF-INCOMPATIBILITY PROTEIN S1 FAMILY-RELATED"/>
    <property type="match status" value="1"/>
</dbReference>
<dbReference type="GO" id="GO:0005576">
    <property type="term" value="C:extracellular region"/>
    <property type="evidence" value="ECO:0007669"/>
    <property type="project" value="UniProtKB-SubCell"/>
</dbReference>
<evidence type="ECO:0000313" key="8">
    <source>
        <dbReference type="Proteomes" id="UP001497516"/>
    </source>
</evidence>
<evidence type="ECO:0000313" key="7">
    <source>
        <dbReference type="EMBL" id="CAL1414925.1"/>
    </source>
</evidence>